<reference evidence="9 10" key="1">
    <citation type="journal article" date="2015" name="BMC Genomics">
        <title>Insights from the genome of Ophiocordyceps polyrhachis-furcata to pathogenicity and host specificity in insect fungi.</title>
        <authorList>
            <person name="Wichadakul D."/>
            <person name="Kobmoo N."/>
            <person name="Ingsriswang S."/>
            <person name="Tangphatsornruang S."/>
            <person name="Chantasingh D."/>
            <person name="Luangsa-ard J.J."/>
            <person name="Eurwilaichitr L."/>
        </authorList>
    </citation>
    <scope>NUCLEOTIDE SEQUENCE [LARGE SCALE GENOMIC DNA]</scope>
    <source>
        <strain evidence="9 10">BCC 54312</strain>
    </source>
</reference>
<dbReference type="SMART" id="SM00355">
    <property type="entry name" value="ZnF_C2H2"/>
    <property type="match status" value="4"/>
</dbReference>
<keyword evidence="3" id="KW-0677">Repeat</keyword>
<comment type="subcellular location">
    <subcellularLocation>
        <location evidence="1">Nucleus</location>
    </subcellularLocation>
</comment>
<keyword evidence="10" id="KW-1185">Reference proteome</keyword>
<dbReference type="PROSITE" id="PS00028">
    <property type="entry name" value="ZINC_FINGER_C2H2_1"/>
    <property type="match status" value="2"/>
</dbReference>
<gene>
    <name evidence="9" type="ORF">L249_7655</name>
</gene>
<protein>
    <recommendedName>
        <fullName evidence="8">C2H2-type domain-containing protein</fullName>
    </recommendedName>
</protein>
<dbReference type="SUPFAM" id="SSF57667">
    <property type="entry name" value="beta-beta-alpha zinc fingers"/>
    <property type="match status" value="1"/>
</dbReference>
<dbReference type="InterPro" id="IPR036236">
    <property type="entry name" value="Znf_C2H2_sf"/>
</dbReference>
<accession>A0A367LB24</accession>
<evidence type="ECO:0000256" key="5">
    <source>
        <dbReference type="ARBA" id="ARBA00022833"/>
    </source>
</evidence>
<comment type="caution">
    <text evidence="9">The sequence shown here is derived from an EMBL/GenBank/DDBJ whole genome shotgun (WGS) entry which is preliminary data.</text>
</comment>
<dbReference type="PROSITE" id="PS50157">
    <property type="entry name" value="ZINC_FINGER_C2H2_2"/>
    <property type="match status" value="4"/>
</dbReference>
<dbReference type="OrthoDB" id="8117402at2759"/>
<evidence type="ECO:0000256" key="7">
    <source>
        <dbReference type="PROSITE-ProRule" id="PRU00042"/>
    </source>
</evidence>
<keyword evidence="2" id="KW-0479">Metal-binding</keyword>
<evidence type="ECO:0000259" key="8">
    <source>
        <dbReference type="PROSITE" id="PS50157"/>
    </source>
</evidence>
<feature type="domain" description="C2H2-type" evidence="8">
    <location>
        <begin position="249"/>
        <end position="280"/>
    </location>
</feature>
<dbReference type="EMBL" id="LKCN02000010">
    <property type="protein sequence ID" value="RCI11628.1"/>
    <property type="molecule type" value="Genomic_DNA"/>
</dbReference>
<evidence type="ECO:0000313" key="10">
    <source>
        <dbReference type="Proteomes" id="UP000253664"/>
    </source>
</evidence>
<dbReference type="AlphaFoldDB" id="A0A367LB24"/>
<feature type="domain" description="C2H2-type" evidence="8">
    <location>
        <begin position="10"/>
        <end position="38"/>
    </location>
</feature>
<keyword evidence="4 7" id="KW-0863">Zinc-finger</keyword>
<dbReference type="Pfam" id="PF00096">
    <property type="entry name" value="zf-C2H2"/>
    <property type="match status" value="1"/>
</dbReference>
<dbReference type="GO" id="GO:0008270">
    <property type="term" value="F:zinc ion binding"/>
    <property type="evidence" value="ECO:0007669"/>
    <property type="project" value="UniProtKB-KW"/>
</dbReference>
<keyword evidence="6" id="KW-0539">Nucleus</keyword>
<dbReference type="Gene3D" id="3.30.160.60">
    <property type="entry name" value="Classic Zinc Finger"/>
    <property type="match status" value="2"/>
</dbReference>
<evidence type="ECO:0000256" key="3">
    <source>
        <dbReference type="ARBA" id="ARBA00022737"/>
    </source>
</evidence>
<feature type="domain" description="C2H2-type" evidence="8">
    <location>
        <begin position="280"/>
        <end position="312"/>
    </location>
</feature>
<dbReference type="Proteomes" id="UP000253664">
    <property type="component" value="Unassembled WGS sequence"/>
</dbReference>
<proteinExistence type="predicted"/>
<sequence>MSSDAENDVFHCRPCNMAFYSWEALLKHKADMRSAGRPSHIHCKHCGQDFKTGLSEMQHIQQFHPQEQNLVCRACGMGPFARASGLIGHIEQGQCSRLTMDDIEEQREKKSEFARCLQAVSGSPVRNDFSKYMGGFSTASSGAGGGSTVAEEEHQVDKLLMPVFEQKQQRDEPVIAGLADKAVVEQQQAERPLVAGLVDKPVVQNQQQQLPLASTGQQPVKVFESMDRDHPDHPSFNSRRYYNSYAQAYVCPKLSCTKVFNRAGGLMAHLRSLAHAEKKYHCPYCNRRFPTMTAIVAHAEQSSARCHIRESDNYEAFMDQLTGGVIDVGLDRHEDGTVRYDMGNVEW</sequence>
<evidence type="ECO:0000256" key="6">
    <source>
        <dbReference type="ARBA" id="ARBA00023242"/>
    </source>
</evidence>
<feature type="domain" description="C2H2-type" evidence="8">
    <location>
        <begin position="41"/>
        <end position="69"/>
    </location>
</feature>
<dbReference type="PANTHER" id="PTHR24406">
    <property type="entry name" value="TRANSCRIPTIONAL REPRESSOR CTCFL-RELATED"/>
    <property type="match status" value="1"/>
</dbReference>
<dbReference type="GO" id="GO:0005634">
    <property type="term" value="C:nucleus"/>
    <property type="evidence" value="ECO:0007669"/>
    <property type="project" value="UniProtKB-SubCell"/>
</dbReference>
<evidence type="ECO:0000256" key="4">
    <source>
        <dbReference type="ARBA" id="ARBA00022771"/>
    </source>
</evidence>
<dbReference type="InterPro" id="IPR050888">
    <property type="entry name" value="ZnF_C2H2-type_TF"/>
</dbReference>
<organism evidence="9 10">
    <name type="scientific">Ophiocordyceps polyrhachis-furcata BCC 54312</name>
    <dbReference type="NCBI Taxonomy" id="1330021"/>
    <lineage>
        <taxon>Eukaryota</taxon>
        <taxon>Fungi</taxon>
        <taxon>Dikarya</taxon>
        <taxon>Ascomycota</taxon>
        <taxon>Pezizomycotina</taxon>
        <taxon>Sordariomycetes</taxon>
        <taxon>Hypocreomycetidae</taxon>
        <taxon>Hypocreales</taxon>
        <taxon>Ophiocordycipitaceae</taxon>
        <taxon>Ophiocordyceps</taxon>
    </lineage>
</organism>
<evidence type="ECO:0000256" key="1">
    <source>
        <dbReference type="ARBA" id="ARBA00004123"/>
    </source>
</evidence>
<dbReference type="InterPro" id="IPR013087">
    <property type="entry name" value="Znf_C2H2_type"/>
</dbReference>
<evidence type="ECO:0000313" key="9">
    <source>
        <dbReference type="EMBL" id="RCI11628.1"/>
    </source>
</evidence>
<evidence type="ECO:0000256" key="2">
    <source>
        <dbReference type="ARBA" id="ARBA00022723"/>
    </source>
</evidence>
<name>A0A367LB24_9HYPO</name>
<dbReference type="STRING" id="1330021.A0A367LB24"/>
<keyword evidence="5" id="KW-0862">Zinc</keyword>